<dbReference type="PANTHER" id="PTHR33321:SF12">
    <property type="entry name" value="PLANT BASIC SECRETORY PROTEIN (BSP) FAMILY PROTEIN"/>
    <property type="match status" value="1"/>
</dbReference>
<reference evidence="2 3" key="1">
    <citation type="journal article" date="2020" name="ISME J.">
        <title>Uncovering the hidden diversity of litter-decomposition mechanisms in mushroom-forming fungi.</title>
        <authorList>
            <person name="Floudas D."/>
            <person name="Bentzer J."/>
            <person name="Ahren D."/>
            <person name="Johansson T."/>
            <person name="Persson P."/>
            <person name="Tunlid A."/>
        </authorList>
    </citation>
    <scope>NUCLEOTIDE SEQUENCE [LARGE SCALE GENOMIC DNA]</scope>
    <source>
        <strain evidence="2 3">CBS 406.79</strain>
    </source>
</reference>
<dbReference type="InterPro" id="IPR007541">
    <property type="entry name" value="Uncharacterised_BSP"/>
</dbReference>
<dbReference type="Proteomes" id="UP000518752">
    <property type="component" value="Unassembled WGS sequence"/>
</dbReference>
<accession>A0A8H5MFD4</accession>
<evidence type="ECO:0000256" key="1">
    <source>
        <dbReference type="SAM" id="MobiDB-lite"/>
    </source>
</evidence>
<evidence type="ECO:0000313" key="3">
    <source>
        <dbReference type="Proteomes" id="UP000518752"/>
    </source>
</evidence>
<feature type="compositionally biased region" description="Low complexity" evidence="1">
    <location>
        <begin position="251"/>
        <end position="260"/>
    </location>
</feature>
<evidence type="ECO:0000313" key="2">
    <source>
        <dbReference type="EMBL" id="KAF5392420.1"/>
    </source>
</evidence>
<comment type="caution">
    <text evidence="2">The sequence shown here is derived from an EMBL/GenBank/DDBJ whole genome shotgun (WGS) entry which is preliminary data.</text>
</comment>
<dbReference type="EMBL" id="JAACJN010000005">
    <property type="protein sequence ID" value="KAF5392420.1"/>
    <property type="molecule type" value="Genomic_DNA"/>
</dbReference>
<proteinExistence type="predicted"/>
<dbReference type="PANTHER" id="PTHR33321">
    <property type="match status" value="1"/>
</dbReference>
<keyword evidence="3" id="KW-1185">Reference proteome</keyword>
<organism evidence="2 3">
    <name type="scientific">Collybiopsis confluens</name>
    <dbReference type="NCBI Taxonomy" id="2823264"/>
    <lineage>
        <taxon>Eukaryota</taxon>
        <taxon>Fungi</taxon>
        <taxon>Dikarya</taxon>
        <taxon>Basidiomycota</taxon>
        <taxon>Agaricomycotina</taxon>
        <taxon>Agaricomycetes</taxon>
        <taxon>Agaricomycetidae</taxon>
        <taxon>Agaricales</taxon>
        <taxon>Marasmiineae</taxon>
        <taxon>Omphalotaceae</taxon>
        <taxon>Collybiopsis</taxon>
    </lineage>
</organism>
<sequence length="322" mass="36335">MAPVENPSWILPQFDFHVEDLGHAGAQLFFAHVPNHNPLVAMAMAVEASWRWLYGWSKDMDPAVKAPLVIQRVKRITLTLRPMDGVAHTFGNDEGSEKQVHFSTKHIENSYKGDTEEKRNIRVREEILGVLAHEIVHCYQYNGKATAPGGLIEGIAGEPIKPDLSSIVLNETDCVRLYENLGPPHWKRAVPGGKQVPDPERPHGPPIWDWDWNWDAGYERTAYFLDWIDTKLETSSARYYSFKGTTSSQASTASTAFPSAKPNTNEPISSPEPSLPRGRGLFAQALNARLEDTEWNSDIDLFLELTNWPRDALWEAYCVENK</sequence>
<gene>
    <name evidence="2" type="ORF">D9757_002306</name>
</gene>
<dbReference type="OrthoDB" id="891726at2759"/>
<name>A0A8H5MFD4_9AGAR</name>
<feature type="compositionally biased region" description="Polar residues" evidence="1">
    <location>
        <begin position="261"/>
        <end position="272"/>
    </location>
</feature>
<evidence type="ECO:0008006" key="4">
    <source>
        <dbReference type="Google" id="ProtNLM"/>
    </source>
</evidence>
<dbReference type="Pfam" id="PF04450">
    <property type="entry name" value="BSP"/>
    <property type="match status" value="1"/>
</dbReference>
<feature type="region of interest" description="Disordered" evidence="1">
    <location>
        <begin position="251"/>
        <end position="276"/>
    </location>
</feature>
<protein>
    <recommendedName>
        <fullName evidence="4">Plant basic secretory protein</fullName>
    </recommendedName>
</protein>
<dbReference type="AlphaFoldDB" id="A0A8H5MFD4"/>